<feature type="compositionally biased region" description="Basic and acidic residues" evidence="5">
    <location>
        <begin position="573"/>
        <end position="589"/>
    </location>
</feature>
<dbReference type="SMART" id="SM00248">
    <property type="entry name" value="ANK"/>
    <property type="match status" value="8"/>
</dbReference>
<evidence type="ECO:0000256" key="5">
    <source>
        <dbReference type="SAM" id="MobiDB-lite"/>
    </source>
</evidence>
<evidence type="ECO:0000256" key="2">
    <source>
        <dbReference type="ARBA" id="ARBA00022737"/>
    </source>
</evidence>
<evidence type="ECO:0000256" key="4">
    <source>
        <dbReference type="PROSITE-ProRule" id="PRU00023"/>
    </source>
</evidence>
<evidence type="ECO:0000313" key="8">
    <source>
        <dbReference type="Proteomes" id="UP000639643"/>
    </source>
</evidence>
<protein>
    <recommendedName>
        <fullName evidence="1">protein S-acyltransferase</fullName>
        <ecNumber evidence="1">2.3.1.225</ecNumber>
    </recommendedName>
</protein>
<evidence type="ECO:0000256" key="3">
    <source>
        <dbReference type="ARBA" id="ARBA00023043"/>
    </source>
</evidence>
<dbReference type="PANTHER" id="PTHR24161">
    <property type="entry name" value="ANK_REP_REGION DOMAIN-CONTAINING PROTEIN-RELATED"/>
    <property type="match status" value="1"/>
</dbReference>
<feature type="region of interest" description="Disordered" evidence="5">
    <location>
        <begin position="1538"/>
        <end position="1558"/>
    </location>
</feature>
<feature type="transmembrane region" description="Helical" evidence="6">
    <location>
        <begin position="299"/>
        <end position="321"/>
    </location>
</feature>
<reference evidence="7" key="1">
    <citation type="journal article" date="2020" name="Phytopathology">
        <title>Genome Sequence Resources of Colletotrichum truncatum, C. plurivorum, C. musicola, and C. sojae: Four Species Pathogenic to Soybean (Glycine max).</title>
        <authorList>
            <person name="Rogerio F."/>
            <person name="Boufleur T.R."/>
            <person name="Ciampi-Guillardi M."/>
            <person name="Sukno S.A."/>
            <person name="Thon M.R."/>
            <person name="Massola Junior N.S."/>
            <person name="Baroncelli R."/>
        </authorList>
    </citation>
    <scope>NUCLEOTIDE SEQUENCE</scope>
    <source>
        <strain evidence="7">LFN0074</strain>
    </source>
</reference>
<keyword evidence="3 4" id="KW-0040">ANK repeat</keyword>
<organism evidence="7 8">
    <name type="scientific">Colletotrichum musicola</name>
    <dbReference type="NCBI Taxonomy" id="2175873"/>
    <lineage>
        <taxon>Eukaryota</taxon>
        <taxon>Fungi</taxon>
        <taxon>Dikarya</taxon>
        <taxon>Ascomycota</taxon>
        <taxon>Pezizomycotina</taxon>
        <taxon>Sordariomycetes</taxon>
        <taxon>Hypocreomycetidae</taxon>
        <taxon>Glomerellales</taxon>
        <taxon>Glomerellaceae</taxon>
        <taxon>Colletotrichum</taxon>
        <taxon>Colletotrichum orchidearum species complex</taxon>
    </lineage>
</organism>
<evidence type="ECO:0000256" key="6">
    <source>
        <dbReference type="SAM" id="Phobius"/>
    </source>
</evidence>
<feature type="repeat" description="ANK" evidence="4">
    <location>
        <begin position="1294"/>
        <end position="1326"/>
    </location>
</feature>
<feature type="transmembrane region" description="Helical" evidence="6">
    <location>
        <begin position="462"/>
        <end position="484"/>
    </location>
</feature>
<feature type="repeat" description="ANK" evidence="4">
    <location>
        <begin position="1393"/>
        <end position="1425"/>
    </location>
</feature>
<dbReference type="OrthoDB" id="194358at2759"/>
<feature type="transmembrane region" description="Helical" evidence="6">
    <location>
        <begin position="70"/>
        <end position="95"/>
    </location>
</feature>
<feature type="region of interest" description="Disordered" evidence="5">
    <location>
        <begin position="423"/>
        <end position="452"/>
    </location>
</feature>
<dbReference type="Pfam" id="PF12796">
    <property type="entry name" value="Ank_2"/>
    <property type="match status" value="1"/>
</dbReference>
<dbReference type="Gene3D" id="1.25.40.20">
    <property type="entry name" value="Ankyrin repeat-containing domain"/>
    <property type="match status" value="2"/>
</dbReference>
<dbReference type="InterPro" id="IPR002110">
    <property type="entry name" value="Ankyrin_rpt"/>
</dbReference>
<evidence type="ECO:0000256" key="1">
    <source>
        <dbReference type="ARBA" id="ARBA00012210"/>
    </source>
</evidence>
<dbReference type="EMBL" id="WIGM01000378">
    <property type="protein sequence ID" value="KAF6827134.1"/>
    <property type="molecule type" value="Genomic_DNA"/>
</dbReference>
<feature type="transmembrane region" description="Helical" evidence="6">
    <location>
        <begin position="12"/>
        <end position="30"/>
    </location>
</feature>
<feature type="transmembrane region" description="Helical" evidence="6">
    <location>
        <begin position="341"/>
        <end position="363"/>
    </location>
</feature>
<dbReference type="EC" id="2.3.1.225" evidence="1"/>
<dbReference type="InterPro" id="IPR036770">
    <property type="entry name" value="Ankyrin_rpt-contain_sf"/>
</dbReference>
<dbReference type="PROSITE" id="PS50297">
    <property type="entry name" value="ANK_REP_REGION"/>
    <property type="match status" value="1"/>
</dbReference>
<keyword evidence="6" id="KW-0472">Membrane</keyword>
<gene>
    <name evidence="7" type="ORF">CMUS01_09139</name>
</gene>
<sequence>MSKSRALFLRSFWLFALLIIFPSHIMAGFLEEGDDFSNNLASDIAPLLALFGESVTTQFMSQSTGWADCIMLAVAPIGVITVIVSAIRVGGYTWLKAVVGRARENIVAAELEVMSSTSKEACELWNGRNVVRCPGAADICEFICLYPTETDRKDITSARIMDIEKATSSEENSAEDHRSILRICPKKRDRYFPGLSARLRKVKRRFLLSWHWHKQEESSDTSHIDGGESGQSRSPQQQSSMTTGRNSPSKNNTNQKNNRASPSGTTSKAPGKHEIVILRNRKHPAPNISLNCQADGHRWPLWLCAAITVVFQAGALLYFGFVTEYHTLKFEKEGEPVQDYTMPLAVTGTVCLVLGMLICVHVVNKASEETRWELTSGKEHAISMIWLQKRKQVSDQQFESKAIFPEKKRNQFVTSARAIGVEQDDAGQPSQTSTRGEGQPSQAPGMEKGSNPKKEEKILVRWLQMLSFVGVFISLAGSVCQFTGLRGMHWTASIAQLGAVALATFVRAVVRRALTHDIKQQDLKSGYELDWFVMSLSNMQTAVWFPPENKSAWQRFCSKVGARFGQSDPANAKIEKSRKTVHPAEKDKGSQSMSDRASSCLWTIETGLPKLEIMTCATKETENQQCRKDQDQYRQVDGIHTAQGVLDLRRYLGELGNWKSPVFAEAVALSKAIEITMGYFEDHLKKPKNQCFTWTLQVKVGYDNKAKLGDFGAYGRLSNASPEPVEFHVEKTESGWQARVDELDSALSLWLYSVYSSKGNQKNTRAVFPSGNDDWIRGEKIRDQCLQIIGPSSFRLLQDLKWWMPNGLEGIKTSGLLERDETHWQEPSAHDVRIERIGHAGQRSPSFKDLSFSQRLSNPIDGNVTRWNLEPTESWNPIKEDAEEQREDRHLVVEFQDSLPRLYAKDIFASFVWALAHRLETSSVGKDMKAIVQSDDARGWGAWKKFTLRSLKLSRLVQSIVELGPWTEQEVYLSLIPPMSASDNLPGLDGVVDLALEVAAVEEKRRKYQDAVDAHIWLYETAEKFPSTSHIYWKSVAALMCFHARLIGPEVQSSPFRFEGWYWKDPWKPIFLHHTGQTLEKIKFPTIRKKLEEVFDIYNVQTRHVLKEVSKTELRYFPVRRQSPMPIRAPYGSSEYRDIFNRTGLHHAARSTSLNSMLEAQEETVEVKQQISDVCEAQFNPSDWVKIISWQHSELPGGWNPVDWREAFTSAMVDPAKWLRAMMDEGADPDTNAKDLNHWTPLHYACYTVLHGHGLDGINETVRKGLTDFFHSRAQWWAQLLIRSNANVNAQGLDGTTPLHCAVMSRNLGLVGLLIENNADMTAEDARGLTPFHLAAMWDAPELFEKFSKWPCWPDARDSSHRTPVHFAALSGATKSLIRLRELEAELDSRDVDDQTPLHFAAHSVATKSILELCNLGATLDFEDNEGLTPLTILVTSDDSRNRTEDTEEAALELVTRGASVDGEDYMGRNLLHHAAINGHVQLAIALIENAKSPREMFHKLNRDGRTPRSLVRSQGGKLGSLIDETWKQLEEIIEADENAGGHGAAMQSSTMDEEEEA</sequence>
<dbReference type="GO" id="GO:0019706">
    <property type="term" value="F:protein-cysteine S-palmitoyltransferase activity"/>
    <property type="evidence" value="ECO:0007669"/>
    <property type="project" value="UniProtKB-EC"/>
</dbReference>
<comment type="caution">
    <text evidence="7">The sequence shown here is derived from an EMBL/GenBank/DDBJ whole genome shotgun (WGS) entry which is preliminary data.</text>
</comment>
<dbReference type="Proteomes" id="UP000639643">
    <property type="component" value="Unassembled WGS sequence"/>
</dbReference>
<dbReference type="PANTHER" id="PTHR24161:SF85">
    <property type="entry name" value="PALMITOYLTRANSFERASE HIP14"/>
    <property type="match status" value="1"/>
</dbReference>
<feature type="compositionally biased region" description="Polar residues" evidence="5">
    <location>
        <begin position="241"/>
        <end position="268"/>
    </location>
</feature>
<name>A0A8H6NBC2_9PEZI</name>
<dbReference type="PROSITE" id="PS50088">
    <property type="entry name" value="ANK_REPEAT"/>
    <property type="match status" value="2"/>
</dbReference>
<evidence type="ECO:0000313" key="7">
    <source>
        <dbReference type="EMBL" id="KAF6827134.1"/>
    </source>
</evidence>
<keyword evidence="6" id="KW-1133">Transmembrane helix</keyword>
<feature type="compositionally biased region" description="Polar residues" evidence="5">
    <location>
        <begin position="428"/>
        <end position="442"/>
    </location>
</feature>
<feature type="compositionally biased region" description="Low complexity" evidence="5">
    <location>
        <begin position="230"/>
        <end position="240"/>
    </location>
</feature>
<dbReference type="SUPFAM" id="SSF48403">
    <property type="entry name" value="Ankyrin repeat"/>
    <property type="match status" value="1"/>
</dbReference>
<feature type="region of interest" description="Disordered" evidence="5">
    <location>
        <begin position="568"/>
        <end position="594"/>
    </location>
</feature>
<keyword evidence="6" id="KW-0812">Transmembrane</keyword>
<accession>A0A8H6NBC2</accession>
<feature type="region of interest" description="Disordered" evidence="5">
    <location>
        <begin position="218"/>
        <end position="271"/>
    </location>
</feature>
<keyword evidence="8" id="KW-1185">Reference proteome</keyword>
<keyword evidence="2" id="KW-0677">Repeat</keyword>
<proteinExistence type="predicted"/>